<evidence type="ECO:0000256" key="3">
    <source>
        <dbReference type="SAM" id="MobiDB-lite"/>
    </source>
</evidence>
<dbReference type="InterPro" id="IPR013320">
    <property type="entry name" value="ConA-like_dom_sf"/>
</dbReference>
<evidence type="ECO:0000313" key="5">
    <source>
        <dbReference type="EMBL" id="RZB98684.1"/>
    </source>
</evidence>
<feature type="domain" description="Legume lectin" evidence="4">
    <location>
        <begin position="21"/>
        <end position="154"/>
    </location>
</feature>
<organism evidence="5 6">
    <name type="scientific">Glycine soja</name>
    <name type="common">Wild soybean</name>
    <dbReference type="NCBI Taxonomy" id="3848"/>
    <lineage>
        <taxon>Eukaryota</taxon>
        <taxon>Viridiplantae</taxon>
        <taxon>Streptophyta</taxon>
        <taxon>Embryophyta</taxon>
        <taxon>Tracheophyta</taxon>
        <taxon>Spermatophyta</taxon>
        <taxon>Magnoliopsida</taxon>
        <taxon>eudicotyledons</taxon>
        <taxon>Gunneridae</taxon>
        <taxon>Pentapetalae</taxon>
        <taxon>rosids</taxon>
        <taxon>fabids</taxon>
        <taxon>Fabales</taxon>
        <taxon>Fabaceae</taxon>
        <taxon>Papilionoideae</taxon>
        <taxon>50 kb inversion clade</taxon>
        <taxon>NPAAA clade</taxon>
        <taxon>indigoferoid/millettioid clade</taxon>
        <taxon>Phaseoleae</taxon>
        <taxon>Glycine</taxon>
        <taxon>Glycine subgen. Soja</taxon>
    </lineage>
</organism>
<gene>
    <name evidence="5" type="ORF">D0Y65_021539</name>
</gene>
<reference evidence="5 6" key="1">
    <citation type="submission" date="2018-09" db="EMBL/GenBank/DDBJ databases">
        <title>A high-quality reference genome of wild soybean provides a powerful tool to mine soybean genomes.</title>
        <authorList>
            <person name="Xie M."/>
            <person name="Chung C.Y.L."/>
            <person name="Li M.-W."/>
            <person name="Wong F.-L."/>
            <person name="Chan T.-F."/>
            <person name="Lam H.-M."/>
        </authorList>
    </citation>
    <scope>NUCLEOTIDE SEQUENCE [LARGE SCALE GENOMIC DNA]</scope>
    <source>
        <strain evidence="6">cv. W05</strain>
        <tissue evidence="5">Hypocotyl of etiolated seedlings</tissue>
    </source>
</reference>
<dbReference type="InterPro" id="IPR001220">
    <property type="entry name" value="Legume_lectin_dom"/>
</dbReference>
<dbReference type="PROSITE" id="PS00307">
    <property type="entry name" value="LECTIN_LEGUME_BETA"/>
    <property type="match status" value="1"/>
</dbReference>
<dbReference type="SUPFAM" id="SSF49899">
    <property type="entry name" value="Concanavalin A-like lectins/glucanases"/>
    <property type="match status" value="1"/>
</dbReference>
<keyword evidence="5" id="KW-0418">Kinase</keyword>
<feature type="region of interest" description="Disordered" evidence="3">
    <location>
        <begin position="158"/>
        <end position="185"/>
    </location>
</feature>
<evidence type="ECO:0000259" key="4">
    <source>
        <dbReference type="Pfam" id="PF00139"/>
    </source>
</evidence>
<dbReference type="EMBL" id="QZWG01000008">
    <property type="protein sequence ID" value="RZB98684.1"/>
    <property type="molecule type" value="Genomic_DNA"/>
</dbReference>
<dbReference type="Proteomes" id="UP000289340">
    <property type="component" value="Chromosome 8"/>
</dbReference>
<keyword evidence="5" id="KW-0808">Transferase</keyword>
<keyword evidence="5" id="KW-0675">Receptor</keyword>
<dbReference type="PANTHER" id="PTHR32401:SF48">
    <property type="entry name" value="LEGUME LECTIN DOMAIN-CONTAINING PROTEIN"/>
    <property type="match status" value="1"/>
</dbReference>
<keyword evidence="6" id="KW-1185">Reference proteome</keyword>
<dbReference type="InterPro" id="IPR050258">
    <property type="entry name" value="Leguminous_Lectin"/>
</dbReference>
<protein>
    <submittedName>
        <fullName evidence="5">L-type lectin-domain containing receptor kinase VIII.2</fullName>
    </submittedName>
</protein>
<comment type="similarity">
    <text evidence="1">Belongs to the leguminous lectin family.</text>
</comment>
<dbReference type="Gene3D" id="2.60.120.200">
    <property type="match status" value="1"/>
</dbReference>
<proteinExistence type="inferred from homology"/>
<dbReference type="PANTHER" id="PTHR32401">
    <property type="entry name" value="CONCANAVALIN A-LIKE LECTIN FAMILY PROTEIN"/>
    <property type="match status" value="1"/>
</dbReference>
<feature type="compositionally biased region" description="Acidic residues" evidence="3">
    <location>
        <begin position="159"/>
        <end position="172"/>
    </location>
</feature>
<evidence type="ECO:0000313" key="6">
    <source>
        <dbReference type="Proteomes" id="UP000289340"/>
    </source>
</evidence>
<evidence type="ECO:0000256" key="2">
    <source>
        <dbReference type="ARBA" id="ARBA00022734"/>
    </source>
</evidence>
<name>A0A445JJV4_GLYSO</name>
<comment type="caution">
    <text evidence="5">The sequence shown here is derived from an EMBL/GenBank/DDBJ whole genome shotgun (WGS) entry which is preliminary data.</text>
</comment>
<dbReference type="GO" id="GO:0030246">
    <property type="term" value="F:carbohydrate binding"/>
    <property type="evidence" value="ECO:0007669"/>
    <property type="project" value="UniProtKB-KW"/>
</dbReference>
<accession>A0A445JJV4</accession>
<dbReference type="GO" id="GO:0016301">
    <property type="term" value="F:kinase activity"/>
    <property type="evidence" value="ECO:0007669"/>
    <property type="project" value="UniProtKB-KW"/>
</dbReference>
<keyword evidence="2 5" id="KW-0430">Lectin</keyword>
<sequence length="284" mass="30159">MFTSTTSVPPFVCDQSGVNDTHLNNNTVSLTCDLVVPTSSASRALYSRPVRFRQPGNRFPASFTTFFSFFVTSLNPSSIGGGLTFVLSSDDDTIGEAGGFLGLSGGGGFVAVEFDTLMVMEFKDLNGNHVGVDLNNVVLSEVGDLANIEVNLKSLTSVDDGDLEGEGGEDDSVGGAGVEDAEEGEVEAKELEGEEFGGDSGAEEGGMVLGGGEAVGVVRVEVGEGLEEVRVKNEKGLKELSEGWRESDKMKAYTTTVLPENRHRWKAKNMPTKTIFASNFKTIF</sequence>
<dbReference type="AlphaFoldDB" id="A0A445JJV4"/>
<dbReference type="InterPro" id="IPR019825">
    <property type="entry name" value="Lectin_legB_Mn/Ca_BS"/>
</dbReference>
<evidence type="ECO:0000256" key="1">
    <source>
        <dbReference type="ARBA" id="ARBA00007606"/>
    </source>
</evidence>
<dbReference type="Pfam" id="PF00139">
    <property type="entry name" value="Lectin_legB"/>
    <property type="match status" value="1"/>
</dbReference>